<name>A0AAW1R309_9CHLO</name>
<evidence type="ECO:0000313" key="2">
    <source>
        <dbReference type="Proteomes" id="UP001445335"/>
    </source>
</evidence>
<dbReference type="Proteomes" id="UP001445335">
    <property type="component" value="Unassembled WGS sequence"/>
</dbReference>
<proteinExistence type="predicted"/>
<reference evidence="1 2" key="1">
    <citation type="journal article" date="2024" name="Nat. Commun.">
        <title>Phylogenomics reveals the evolutionary origins of lichenization in chlorophyte algae.</title>
        <authorList>
            <person name="Puginier C."/>
            <person name="Libourel C."/>
            <person name="Otte J."/>
            <person name="Skaloud P."/>
            <person name="Haon M."/>
            <person name="Grisel S."/>
            <person name="Petersen M."/>
            <person name="Berrin J.G."/>
            <person name="Delaux P.M."/>
            <person name="Dal Grande F."/>
            <person name="Keller J."/>
        </authorList>
    </citation>
    <scope>NUCLEOTIDE SEQUENCE [LARGE SCALE GENOMIC DNA]</scope>
    <source>
        <strain evidence="1 2">SAG 245.80</strain>
    </source>
</reference>
<protein>
    <submittedName>
        <fullName evidence="1">Uncharacterized protein</fullName>
    </submittedName>
</protein>
<gene>
    <name evidence="1" type="ORF">WJX81_002191</name>
</gene>
<accession>A0AAW1R309</accession>
<dbReference type="AlphaFoldDB" id="A0AAW1R309"/>
<organism evidence="1 2">
    <name type="scientific">Elliptochloris bilobata</name>
    <dbReference type="NCBI Taxonomy" id="381761"/>
    <lineage>
        <taxon>Eukaryota</taxon>
        <taxon>Viridiplantae</taxon>
        <taxon>Chlorophyta</taxon>
        <taxon>core chlorophytes</taxon>
        <taxon>Trebouxiophyceae</taxon>
        <taxon>Trebouxiophyceae incertae sedis</taxon>
        <taxon>Elliptochloris clade</taxon>
        <taxon>Elliptochloris</taxon>
    </lineage>
</organism>
<evidence type="ECO:0000313" key="1">
    <source>
        <dbReference type="EMBL" id="KAK9827597.1"/>
    </source>
</evidence>
<comment type="caution">
    <text evidence="1">The sequence shown here is derived from an EMBL/GenBank/DDBJ whole genome shotgun (WGS) entry which is preliminary data.</text>
</comment>
<sequence>MAERGREADHPLAADLDSEYEHREALRLLPAVRTAGKSSRAAPGVEAEPELMGMEAGAGGAGAAKGYSNNVVAVDAVLMPSAAHTMPAAPASAPMAPLTTAMACELANAHAPYMQMGSVTVGTGAAGGVFERESDLLSENRSAMATQELTRHAANLGMLAAATVNPEQRKHFYLGFQAEHKLTHNGKGPAPDVSSCREVRMEAKVGVFGRGMASVKIQYFADGRPYGMFKVRYLVLAEEAYRAKFAPAFLSDAQAAAYKELCATLTQPYKSVVRFDETSAPAEDVRVAKFTVGDPTRVAGHFPTAPMAPASLLVGHGFETIALFADADARLAAGYTVLTYKGGCERTPWLAEQATITATRLGETDFRIEMAGADGGKLLAFDVAIALHA</sequence>
<keyword evidence="2" id="KW-1185">Reference proteome</keyword>
<dbReference type="EMBL" id="JALJOU010000057">
    <property type="protein sequence ID" value="KAK9827597.1"/>
    <property type="molecule type" value="Genomic_DNA"/>
</dbReference>